<name>A0ABR7NNE3_9FIRM</name>
<dbReference type="EMBL" id="JACRTJ010000001">
    <property type="protein sequence ID" value="MBC8597645.1"/>
    <property type="molecule type" value="Genomic_DNA"/>
</dbReference>
<proteinExistence type="predicted"/>
<dbReference type="Pfam" id="PF16481">
    <property type="entry name" value="DUF5058"/>
    <property type="match status" value="1"/>
</dbReference>
<comment type="caution">
    <text evidence="2">The sequence shown here is derived from an EMBL/GenBank/DDBJ whole genome shotgun (WGS) entry which is preliminary data.</text>
</comment>
<gene>
    <name evidence="2" type="ORF">H8708_00080</name>
</gene>
<feature type="transmembrane region" description="Helical" evidence="1">
    <location>
        <begin position="122"/>
        <end position="144"/>
    </location>
</feature>
<feature type="transmembrane region" description="Helical" evidence="1">
    <location>
        <begin position="188"/>
        <end position="206"/>
    </location>
</feature>
<keyword evidence="3" id="KW-1185">Reference proteome</keyword>
<dbReference type="Proteomes" id="UP000647491">
    <property type="component" value="Unassembled WGS sequence"/>
</dbReference>
<dbReference type="InterPro" id="IPR032479">
    <property type="entry name" value="DUF5058"/>
</dbReference>
<feature type="transmembrane region" description="Helical" evidence="1">
    <location>
        <begin position="218"/>
        <end position="237"/>
    </location>
</feature>
<sequence length="239" mass="25825">MTFNEIMNSPLLYGLVGLGIAYIILFCLITLKKAYKHALELGITREKLKLVITSSAIYSVVPSISIVIGLFSLASVLGVPWSWFRLSVVGSVTYELMAADMVATGTGYESVAALNAAGDASVVGTVMFVMSICIMGGLIAILLFGKRIQMGLTKARSKHGELGALITGVLSLAIIEAFLPMQLMKGKVHLAVVFTSCIIVLIHLQIIKRFKCLWLRNFVMANTLLLGMASSLVWIRILG</sequence>
<organism evidence="2 3">
    <name type="scientific">Enterocloster hominis</name>
    <name type="common">ex Liu et al. 2021</name>
    <dbReference type="NCBI Taxonomy" id="2763663"/>
    <lineage>
        <taxon>Bacteria</taxon>
        <taxon>Bacillati</taxon>
        <taxon>Bacillota</taxon>
        <taxon>Clostridia</taxon>
        <taxon>Lachnospirales</taxon>
        <taxon>Lachnospiraceae</taxon>
        <taxon>Enterocloster</taxon>
    </lineage>
</organism>
<reference evidence="2 3" key="1">
    <citation type="submission" date="2020-08" db="EMBL/GenBank/DDBJ databases">
        <title>Genome public.</title>
        <authorList>
            <person name="Liu C."/>
            <person name="Sun Q."/>
        </authorList>
    </citation>
    <scope>NUCLEOTIDE SEQUENCE [LARGE SCALE GENOMIC DNA]</scope>
    <source>
        <strain evidence="2 3">BX10</strain>
    </source>
</reference>
<evidence type="ECO:0000313" key="3">
    <source>
        <dbReference type="Proteomes" id="UP000647491"/>
    </source>
</evidence>
<feature type="transmembrane region" description="Helical" evidence="1">
    <location>
        <begin position="51"/>
        <end position="77"/>
    </location>
</feature>
<dbReference type="RefSeq" id="WP_262426579.1">
    <property type="nucleotide sequence ID" value="NZ_JACRTJ010000001.1"/>
</dbReference>
<keyword evidence="1" id="KW-0812">Transmembrane</keyword>
<keyword evidence="1" id="KW-0472">Membrane</keyword>
<evidence type="ECO:0000256" key="1">
    <source>
        <dbReference type="SAM" id="Phobius"/>
    </source>
</evidence>
<protein>
    <submittedName>
        <fullName evidence="2">DUF5058 family protein</fullName>
    </submittedName>
</protein>
<feature type="transmembrane region" description="Helical" evidence="1">
    <location>
        <begin position="12"/>
        <end position="31"/>
    </location>
</feature>
<evidence type="ECO:0000313" key="2">
    <source>
        <dbReference type="EMBL" id="MBC8597645.1"/>
    </source>
</evidence>
<accession>A0ABR7NNE3</accession>
<feature type="transmembrane region" description="Helical" evidence="1">
    <location>
        <begin position="164"/>
        <end position="182"/>
    </location>
</feature>
<keyword evidence="1" id="KW-1133">Transmembrane helix</keyword>